<evidence type="ECO:0000256" key="2">
    <source>
        <dbReference type="ARBA" id="ARBA00022723"/>
    </source>
</evidence>
<comment type="caution">
    <text evidence="6">The sequence shown here is derived from an EMBL/GenBank/DDBJ whole genome shotgun (WGS) entry which is preliminary data.</text>
</comment>
<keyword evidence="7" id="KW-1185">Reference proteome</keyword>
<reference evidence="6 7" key="1">
    <citation type="journal article" date="2021" name="bioRxiv">
        <title>The Gossypium anomalum genome as a resource for cotton improvement and evolutionary analysis of hybrid incompatibility.</title>
        <authorList>
            <person name="Grover C.E."/>
            <person name="Yuan D."/>
            <person name="Arick M.A."/>
            <person name="Miller E.R."/>
            <person name="Hu G."/>
            <person name="Peterson D.G."/>
            <person name="Wendel J.F."/>
            <person name="Udall J.A."/>
        </authorList>
    </citation>
    <scope>NUCLEOTIDE SEQUENCE [LARGE SCALE GENOMIC DNA]</scope>
    <source>
        <strain evidence="6">JFW-Udall</strain>
        <tissue evidence="6">Leaf</tissue>
    </source>
</reference>
<feature type="region of interest" description="Disordered" evidence="3">
    <location>
        <begin position="515"/>
        <end position="536"/>
    </location>
</feature>
<sequence>MSTSAIEVSGEKVKAMWDKRLTEIFCDICIKEILKGNRPDTHFTKDGWLKIMTNFEKETGKGFSQRQLKNRWDALKKEWKAWKKLKGEDTGLGWNPIKRTVDASDDWWESRLKVVPEAQKFRTSGIDPEFEGKLDQMFMGIVATGDKAWAPSSGTLRSDIFEDVNKEIPEENEEENVRNDVRILNDVHISNDVQIDRNGQKRKNPEISSSHFKTGRKKSSKQIGGAARLSSQIEKLCNAANNMSQATSSLTPVMDPYGIPQAVKVLDSMSEEVMSIVENYSSDDSDDEREKKEILQRMECFNRLFVVASSSDCIGAIDGTHIAAILPPNEQIPYIGRKGIPTQNVMAVCDFNMYFTFVMAGWEGSAHDTRIFLDAIRDPKYKFSHPPNGKYYLVDSGYPQMKGYLGPYKGQRYHLPDFHRGRPVSGKEEVFNHSHSSLRSVIERTFGVLKKKWAILRDMPSYSFEKQTMIVVAAMTIHNFIRKHAGRNDADFMEYEDINWAFENNIDLEIVHGRESDYDDDDDDDGDDDGELNNSSGFEMKLTRDAIASSLMNSL</sequence>
<proteinExistence type="predicted"/>
<organism evidence="6 7">
    <name type="scientific">Gossypium anomalum</name>
    <dbReference type="NCBI Taxonomy" id="47600"/>
    <lineage>
        <taxon>Eukaryota</taxon>
        <taxon>Viridiplantae</taxon>
        <taxon>Streptophyta</taxon>
        <taxon>Embryophyta</taxon>
        <taxon>Tracheophyta</taxon>
        <taxon>Spermatophyta</taxon>
        <taxon>Magnoliopsida</taxon>
        <taxon>eudicotyledons</taxon>
        <taxon>Gunneridae</taxon>
        <taxon>Pentapetalae</taxon>
        <taxon>rosids</taxon>
        <taxon>malvids</taxon>
        <taxon>Malvales</taxon>
        <taxon>Malvaceae</taxon>
        <taxon>Malvoideae</taxon>
        <taxon>Gossypium</taxon>
    </lineage>
</organism>
<feature type="compositionally biased region" description="Basic and acidic residues" evidence="3">
    <location>
        <begin position="194"/>
        <end position="205"/>
    </location>
</feature>
<dbReference type="Pfam" id="PF13359">
    <property type="entry name" value="DDE_Tnp_4"/>
    <property type="match status" value="1"/>
</dbReference>
<evidence type="ECO:0000313" key="7">
    <source>
        <dbReference type="Proteomes" id="UP000701853"/>
    </source>
</evidence>
<dbReference type="InterPro" id="IPR027806">
    <property type="entry name" value="HARBI1_dom"/>
</dbReference>
<evidence type="ECO:0000256" key="1">
    <source>
        <dbReference type="ARBA" id="ARBA00001968"/>
    </source>
</evidence>
<evidence type="ECO:0000256" key="3">
    <source>
        <dbReference type="SAM" id="MobiDB-lite"/>
    </source>
</evidence>
<evidence type="ECO:0008006" key="8">
    <source>
        <dbReference type="Google" id="ProtNLM"/>
    </source>
</evidence>
<evidence type="ECO:0000313" key="6">
    <source>
        <dbReference type="EMBL" id="KAG8501379.1"/>
    </source>
</evidence>
<dbReference type="EMBL" id="JAHUZN010000002">
    <property type="protein sequence ID" value="KAG8501379.1"/>
    <property type="molecule type" value="Genomic_DNA"/>
</dbReference>
<feature type="domain" description="DDE Tnp4" evidence="5">
    <location>
        <begin position="317"/>
        <end position="479"/>
    </location>
</feature>
<dbReference type="Proteomes" id="UP000701853">
    <property type="component" value="Chromosome 2"/>
</dbReference>
<feature type="compositionally biased region" description="Acidic residues" evidence="3">
    <location>
        <begin position="517"/>
        <end position="531"/>
    </location>
</feature>
<feature type="region of interest" description="Disordered" evidence="3">
    <location>
        <begin position="194"/>
        <end position="224"/>
    </location>
</feature>
<dbReference type="AlphaFoldDB" id="A0A8J6A0N8"/>
<dbReference type="PANTHER" id="PTHR31704">
    <property type="entry name" value="MYB/SANT-LIKE DNA-BINDING DOMAIN PROTEIN-RELATED"/>
    <property type="match status" value="1"/>
</dbReference>
<dbReference type="GO" id="GO:0046872">
    <property type="term" value="F:metal ion binding"/>
    <property type="evidence" value="ECO:0007669"/>
    <property type="project" value="UniProtKB-KW"/>
</dbReference>
<gene>
    <name evidence="6" type="ORF">CXB51_003470</name>
</gene>
<dbReference type="PANTHER" id="PTHR31704:SF37">
    <property type="entry name" value="HEAT SHOCK PROTEIN"/>
    <property type="match status" value="1"/>
</dbReference>
<name>A0A8J6A0N8_9ROSI</name>
<evidence type="ECO:0000259" key="4">
    <source>
        <dbReference type="Pfam" id="PF12776"/>
    </source>
</evidence>
<accession>A0A8J6A0N8</accession>
<keyword evidence="2" id="KW-0479">Metal-binding</keyword>
<dbReference type="OrthoDB" id="1681765at2759"/>
<protein>
    <recommendedName>
        <fullName evidence="8">Myb/SANT-like domain-containing protein</fullName>
    </recommendedName>
</protein>
<feature type="domain" description="Myb/SANT-like" evidence="4">
    <location>
        <begin position="17"/>
        <end position="109"/>
    </location>
</feature>
<evidence type="ECO:0000259" key="5">
    <source>
        <dbReference type="Pfam" id="PF13359"/>
    </source>
</evidence>
<dbReference type="Pfam" id="PF12776">
    <property type="entry name" value="Myb_DNA-bind_3"/>
    <property type="match status" value="1"/>
</dbReference>
<comment type="cofactor">
    <cofactor evidence="1">
        <name>a divalent metal cation</name>
        <dbReference type="ChEBI" id="CHEBI:60240"/>
    </cofactor>
</comment>
<dbReference type="InterPro" id="IPR024752">
    <property type="entry name" value="Myb/SANT-like_dom"/>
</dbReference>